<proteinExistence type="predicted"/>
<dbReference type="AlphaFoldDB" id="A0A1F4W173"/>
<organism evidence="2 3">
    <name type="scientific">candidate division WWE3 bacterium RIFOXYA2_FULL_46_9</name>
    <dbReference type="NCBI Taxonomy" id="1802636"/>
    <lineage>
        <taxon>Bacteria</taxon>
        <taxon>Katanobacteria</taxon>
    </lineage>
</organism>
<feature type="domain" description="C2H2-type" evidence="1">
    <location>
        <begin position="15"/>
        <end position="42"/>
    </location>
</feature>
<name>A0A1F4W173_UNCKA</name>
<dbReference type="InterPro" id="IPR013087">
    <property type="entry name" value="Znf_C2H2_type"/>
</dbReference>
<accession>A0A1F4W173</accession>
<evidence type="ECO:0000313" key="3">
    <source>
        <dbReference type="Proteomes" id="UP000176614"/>
    </source>
</evidence>
<sequence length="64" mass="7542">MNARRPFRVGLKGKFKCPFCNSRARTDKDLVFHILCHHGKLPKKLKLKGRRGVKEWMLEGSKYE</sequence>
<evidence type="ECO:0000313" key="2">
    <source>
        <dbReference type="EMBL" id="OGC62793.1"/>
    </source>
</evidence>
<comment type="caution">
    <text evidence="2">The sequence shown here is derived from an EMBL/GenBank/DDBJ whole genome shotgun (WGS) entry which is preliminary data.</text>
</comment>
<evidence type="ECO:0000259" key="1">
    <source>
        <dbReference type="PROSITE" id="PS50157"/>
    </source>
</evidence>
<gene>
    <name evidence="2" type="ORF">A2264_03955</name>
</gene>
<dbReference type="EMBL" id="MEVT01000012">
    <property type="protein sequence ID" value="OGC62793.1"/>
    <property type="molecule type" value="Genomic_DNA"/>
</dbReference>
<reference evidence="2 3" key="1">
    <citation type="journal article" date="2016" name="Nat. Commun.">
        <title>Thousands of microbial genomes shed light on interconnected biogeochemical processes in an aquifer system.</title>
        <authorList>
            <person name="Anantharaman K."/>
            <person name="Brown C.T."/>
            <person name="Hug L.A."/>
            <person name="Sharon I."/>
            <person name="Castelle C.J."/>
            <person name="Probst A.J."/>
            <person name="Thomas B.C."/>
            <person name="Singh A."/>
            <person name="Wilkins M.J."/>
            <person name="Karaoz U."/>
            <person name="Brodie E.L."/>
            <person name="Williams K.H."/>
            <person name="Hubbard S.S."/>
            <person name="Banfield J.F."/>
        </authorList>
    </citation>
    <scope>NUCLEOTIDE SEQUENCE [LARGE SCALE GENOMIC DNA]</scope>
</reference>
<protein>
    <recommendedName>
        <fullName evidence="1">C2H2-type domain-containing protein</fullName>
    </recommendedName>
</protein>
<dbReference type="PROSITE" id="PS50157">
    <property type="entry name" value="ZINC_FINGER_C2H2_2"/>
    <property type="match status" value="1"/>
</dbReference>
<dbReference type="Proteomes" id="UP000176614">
    <property type="component" value="Unassembled WGS sequence"/>
</dbReference>